<gene>
    <name evidence="2" type="ORF">R2363_10775</name>
</gene>
<feature type="transmembrane region" description="Helical" evidence="1">
    <location>
        <begin position="278"/>
        <end position="297"/>
    </location>
</feature>
<dbReference type="RefSeq" id="WP_319009134.1">
    <property type="nucleotide sequence ID" value="NZ_JAWJZF010000329.1"/>
</dbReference>
<proteinExistence type="predicted"/>
<sequence length="300" mass="32249">MYTSGGSAATRGFGWGMVVSAVGAVGCSVAGVSAYPPLVPEVALAGVSALCAVGWVVASYRVRGKGHLDAPPRKARPDSRVLPYLFAFGVPVSTVAAFLLLFTPSAERGRWEERMEAAGYGQYTVPVVRLAGKPEYVPEGEDNDPYYLSDVVVRVPFRDGAREVTVEEYSTAPEPPAPGTQLEVYYAPGASDGPVSEHDRVDGDTTFLTWMSVIFVWPWVIIAGCCMKSYMEVSDLARMRRFQPVVHLPALGILLAGVVLLLPVALEFPVAGYDRLPAFLGAFAPALALTWAAKASWRVY</sequence>
<dbReference type="EMBL" id="JAWJZF010000329">
    <property type="protein sequence ID" value="MDX2292656.1"/>
    <property type="molecule type" value="Genomic_DNA"/>
</dbReference>
<feature type="transmembrane region" description="Helical" evidence="1">
    <location>
        <begin position="81"/>
        <end position="102"/>
    </location>
</feature>
<accession>A0ABU4K4H6</accession>
<keyword evidence="1" id="KW-0812">Transmembrane</keyword>
<evidence type="ECO:0000256" key="1">
    <source>
        <dbReference type="SAM" id="Phobius"/>
    </source>
</evidence>
<feature type="transmembrane region" description="Helical" evidence="1">
    <location>
        <begin position="42"/>
        <end position="60"/>
    </location>
</feature>
<keyword evidence="1" id="KW-0472">Membrane</keyword>
<feature type="transmembrane region" description="Helical" evidence="1">
    <location>
        <begin position="248"/>
        <end position="266"/>
    </location>
</feature>
<evidence type="ECO:0000313" key="2">
    <source>
        <dbReference type="EMBL" id="MDX2292656.1"/>
    </source>
</evidence>
<feature type="transmembrane region" description="Helical" evidence="1">
    <location>
        <begin position="12"/>
        <end position="36"/>
    </location>
</feature>
<keyword evidence="1" id="KW-1133">Transmembrane helix</keyword>
<dbReference type="Proteomes" id="UP001278571">
    <property type="component" value="Unassembled WGS sequence"/>
</dbReference>
<keyword evidence="3" id="KW-1185">Reference proteome</keyword>
<reference evidence="2 3" key="1">
    <citation type="submission" date="2023-10" db="EMBL/GenBank/DDBJ databases">
        <authorList>
            <person name="Wang X.X."/>
        </authorList>
    </citation>
    <scope>NUCLEOTIDE SEQUENCE [LARGE SCALE GENOMIC DNA]</scope>
    <source>
        <strain evidence="2 3">NBRC 12816</strain>
    </source>
</reference>
<organism evidence="2 3">
    <name type="scientific">Streptomyces roseolus</name>
    <dbReference type="NCBI Taxonomy" id="67358"/>
    <lineage>
        <taxon>Bacteria</taxon>
        <taxon>Bacillati</taxon>
        <taxon>Actinomycetota</taxon>
        <taxon>Actinomycetes</taxon>
        <taxon>Kitasatosporales</taxon>
        <taxon>Streptomycetaceae</taxon>
        <taxon>Streptomyces</taxon>
    </lineage>
</organism>
<name>A0ABU4K4H6_9ACTN</name>
<evidence type="ECO:0000313" key="3">
    <source>
        <dbReference type="Proteomes" id="UP001278571"/>
    </source>
</evidence>
<comment type="caution">
    <text evidence="2">The sequence shown here is derived from an EMBL/GenBank/DDBJ whole genome shotgun (WGS) entry which is preliminary data.</text>
</comment>
<evidence type="ECO:0008006" key="4">
    <source>
        <dbReference type="Google" id="ProtNLM"/>
    </source>
</evidence>
<feature type="transmembrane region" description="Helical" evidence="1">
    <location>
        <begin position="207"/>
        <end position="227"/>
    </location>
</feature>
<protein>
    <recommendedName>
        <fullName evidence="4">DUF3592 domain-containing protein</fullName>
    </recommendedName>
</protein>